<dbReference type="InterPro" id="IPR000719">
    <property type="entry name" value="Prot_kinase_dom"/>
</dbReference>
<dbReference type="Proteomes" id="UP000095282">
    <property type="component" value="Unplaced"/>
</dbReference>
<evidence type="ECO:0000256" key="4">
    <source>
        <dbReference type="SAM" id="Phobius"/>
    </source>
</evidence>
<protein>
    <submittedName>
        <fullName evidence="8">Protein kinase domain-containing protein</fullName>
    </submittedName>
</protein>
<dbReference type="WBParaSite" id="Csp11.Scaffold630.g17749.t1">
    <property type="protein sequence ID" value="Csp11.Scaffold630.g17749.t1"/>
    <property type="gene ID" value="Csp11.Scaffold630.g17749"/>
</dbReference>
<keyword evidence="2" id="KW-0067">ATP-binding</keyword>
<accession>A0A1I7UNH7</accession>
<dbReference type="PROSITE" id="PS50011">
    <property type="entry name" value="PROTEIN_KINASE_DOM"/>
    <property type="match status" value="1"/>
</dbReference>
<keyword evidence="5" id="KW-0732">Signal</keyword>
<dbReference type="GO" id="GO:0005524">
    <property type="term" value="F:ATP binding"/>
    <property type="evidence" value="ECO:0007669"/>
    <property type="project" value="UniProtKB-KW"/>
</dbReference>
<sequence length="945" mass="106425">MKLLYLLVIFFAFILTTTKANSLPISALGPCQKRCITQFGKTEERITNIDTLYRQIEVLNNTDFSLCRLGCSHPEFSTLSLPEFLYGQLAYQSILSSSESFLRENVVKSVDVLCLDRSENSATEKSELIGKVVLVLEDGVDPLQNIYFVEVVTLDSDDDGSFFVFQGWCYSPYCNISFNVLPESEFRVRVSTFDDDGSVGSSVYSTWYNMQKILSSTTNSLKLKDIEWKDDEAAARFEIVKSTSHHVPTCSFQINHKTILSTDYTTEQFNLDHTHEIFLKHLDFNQNYTMSLTVDSDDTSEILHIAVPECSEIVDDLSMCAPPPVSMISSYWNTSTTHDSWLIIDWSYDYILDKSVDLTSNAVRTSHFHFSVHPLITPNNEKCEKFESIRRDVSFTYRKFIFNVPDAKCNYEVEVSVFDTKRRKSESKRIKVTRVNEPSFMALIPSSELQITIGLMALLISLLLAFLVIILFCLLKRKNSSKRLKGSKKGTVVYAYVDEASRNLIGVKPAESKFVVPVGSSNKGVEKALTQRVFNYTIHDGGSKGGVFQNAFTNQMQFPSESITPRPYGDFDAENPYEYILDHYVESELSDDVFEEDISFTTNPSIHQTDSPAASPMPPIAPFEDFDTLPAYAHRNFRFGKSYETPGNAFSRMKAAVDVSRGHCFTLKFSKDYSEPTRKALRKELEVLRTLPLHQNCVRFDGVVIGRWENIPYQITGILMEDCRGGSLHYYIDAVGLALRRQAMRTPDDPALPFTDGTPNLSSGYESFTSKGRQSPDGQSDSQRVSNAFCRFAENISAALEHLHRAGILHTRVSNVSVYLSFDYNDPLDEVLSSQVAKLGDFGSSSRSPNDVVIDTVLQPPEVINGKKYESKSDIWQFGVCLVEMSSLGVPYHVRKDVPPSGIPDFDLLPSTLALRNCAKLCLKLRSRPTASELRSIFLEKAANA</sequence>
<dbReference type="STRING" id="1561998.A0A1I7UNH7"/>
<dbReference type="Pfam" id="PF07714">
    <property type="entry name" value="PK_Tyr_Ser-Thr"/>
    <property type="match status" value="1"/>
</dbReference>
<evidence type="ECO:0000256" key="5">
    <source>
        <dbReference type="SAM" id="SignalP"/>
    </source>
</evidence>
<keyword evidence="7" id="KW-1185">Reference proteome</keyword>
<keyword evidence="4" id="KW-0812">Transmembrane</keyword>
<evidence type="ECO:0000313" key="8">
    <source>
        <dbReference type="WBParaSite" id="Csp11.Scaffold630.g17749.t1"/>
    </source>
</evidence>
<dbReference type="AlphaFoldDB" id="A0A1I7UNH7"/>
<evidence type="ECO:0000256" key="3">
    <source>
        <dbReference type="SAM" id="MobiDB-lite"/>
    </source>
</evidence>
<reference evidence="8" key="1">
    <citation type="submission" date="2016-11" db="UniProtKB">
        <authorList>
            <consortium name="WormBaseParasite"/>
        </authorList>
    </citation>
    <scope>IDENTIFICATION</scope>
</reference>
<feature type="domain" description="Protein kinase" evidence="6">
    <location>
        <begin position="639"/>
        <end position="945"/>
    </location>
</feature>
<evidence type="ECO:0000256" key="2">
    <source>
        <dbReference type="ARBA" id="ARBA00022840"/>
    </source>
</evidence>
<evidence type="ECO:0000313" key="7">
    <source>
        <dbReference type="Proteomes" id="UP000095282"/>
    </source>
</evidence>
<dbReference type="InterPro" id="IPR011009">
    <property type="entry name" value="Kinase-like_dom_sf"/>
</dbReference>
<evidence type="ECO:0000259" key="6">
    <source>
        <dbReference type="PROSITE" id="PS50011"/>
    </source>
</evidence>
<keyword evidence="4" id="KW-0472">Membrane</keyword>
<feature type="chain" id="PRO_5009309122" evidence="5">
    <location>
        <begin position="21"/>
        <end position="945"/>
    </location>
</feature>
<keyword evidence="4" id="KW-1133">Transmembrane helix</keyword>
<feature type="signal peptide" evidence="5">
    <location>
        <begin position="1"/>
        <end position="20"/>
    </location>
</feature>
<dbReference type="InterPro" id="IPR051997">
    <property type="entry name" value="STK_NEK"/>
</dbReference>
<dbReference type="eggNOG" id="ENOG502RUGZ">
    <property type="taxonomic scope" value="Eukaryota"/>
</dbReference>
<feature type="compositionally biased region" description="Polar residues" evidence="3">
    <location>
        <begin position="757"/>
        <end position="783"/>
    </location>
</feature>
<dbReference type="PANTHER" id="PTHR44535:SF1">
    <property type="entry name" value="SERINE_THREONINE-PROTEIN KINASE NEK9"/>
    <property type="match status" value="1"/>
</dbReference>
<feature type="region of interest" description="Disordered" evidence="3">
    <location>
        <begin position="748"/>
        <end position="783"/>
    </location>
</feature>
<evidence type="ECO:0000256" key="1">
    <source>
        <dbReference type="ARBA" id="ARBA00022741"/>
    </source>
</evidence>
<dbReference type="PANTHER" id="PTHR44535">
    <property type="entry name" value="PROTEIN CBG16200"/>
    <property type="match status" value="1"/>
</dbReference>
<dbReference type="Gene3D" id="1.10.510.10">
    <property type="entry name" value="Transferase(Phosphotransferase) domain 1"/>
    <property type="match status" value="2"/>
</dbReference>
<name>A0A1I7UNH7_9PELO</name>
<dbReference type="SUPFAM" id="SSF56112">
    <property type="entry name" value="Protein kinase-like (PK-like)"/>
    <property type="match status" value="1"/>
</dbReference>
<keyword evidence="1" id="KW-0547">Nucleotide-binding</keyword>
<proteinExistence type="predicted"/>
<dbReference type="GO" id="GO:0004672">
    <property type="term" value="F:protein kinase activity"/>
    <property type="evidence" value="ECO:0007669"/>
    <property type="project" value="InterPro"/>
</dbReference>
<dbReference type="InterPro" id="IPR001245">
    <property type="entry name" value="Ser-Thr/Tyr_kinase_cat_dom"/>
</dbReference>
<organism evidence="7 8">
    <name type="scientific">Caenorhabditis tropicalis</name>
    <dbReference type="NCBI Taxonomy" id="1561998"/>
    <lineage>
        <taxon>Eukaryota</taxon>
        <taxon>Metazoa</taxon>
        <taxon>Ecdysozoa</taxon>
        <taxon>Nematoda</taxon>
        <taxon>Chromadorea</taxon>
        <taxon>Rhabditida</taxon>
        <taxon>Rhabditina</taxon>
        <taxon>Rhabditomorpha</taxon>
        <taxon>Rhabditoidea</taxon>
        <taxon>Rhabditidae</taxon>
        <taxon>Peloderinae</taxon>
        <taxon>Caenorhabditis</taxon>
    </lineage>
</organism>
<feature type="transmembrane region" description="Helical" evidence="4">
    <location>
        <begin position="451"/>
        <end position="475"/>
    </location>
</feature>